<dbReference type="GO" id="GO:0000036">
    <property type="term" value="F:acyl carrier activity"/>
    <property type="evidence" value="ECO:0007669"/>
    <property type="project" value="TreeGrafter"/>
</dbReference>
<dbReference type="Pfam" id="PF00550">
    <property type="entry name" value="PP-binding"/>
    <property type="match status" value="1"/>
</dbReference>
<reference evidence="9" key="1">
    <citation type="submission" date="2018-06" db="EMBL/GenBank/DDBJ databases">
        <authorList>
            <person name="Zhirakovskaya E."/>
        </authorList>
    </citation>
    <scope>NUCLEOTIDE SEQUENCE</scope>
</reference>
<keyword evidence="3" id="KW-0444">Lipid biosynthesis</keyword>
<dbReference type="Gene3D" id="1.10.1200.10">
    <property type="entry name" value="ACP-like"/>
    <property type="match status" value="1"/>
</dbReference>
<accession>A0A3B0UBT8</accession>
<dbReference type="PANTHER" id="PTHR20863:SF76">
    <property type="entry name" value="CARRIER DOMAIN-CONTAINING PROTEIN"/>
    <property type="match status" value="1"/>
</dbReference>
<dbReference type="SUPFAM" id="SSF47336">
    <property type="entry name" value="ACP-like"/>
    <property type="match status" value="1"/>
</dbReference>
<evidence type="ECO:0000256" key="4">
    <source>
        <dbReference type="ARBA" id="ARBA00022553"/>
    </source>
</evidence>
<sequence length="79" mass="8862">MEYEELKSRVKEVVARVLKTEQSEIDDDANFIFDLGADSMQSMLLIAAFEEEFDIELDAEKAQEVQTISGAVEFIAASL</sequence>
<feature type="domain" description="Carrier" evidence="8">
    <location>
        <begin position="4"/>
        <end position="79"/>
    </location>
</feature>
<dbReference type="PROSITE" id="PS50075">
    <property type="entry name" value="CARRIER"/>
    <property type="match status" value="1"/>
</dbReference>
<evidence type="ECO:0000256" key="1">
    <source>
        <dbReference type="ARBA" id="ARBA00003180"/>
    </source>
</evidence>
<protein>
    <submittedName>
        <fullName evidence="9">Acyl carrier protein</fullName>
    </submittedName>
</protein>
<evidence type="ECO:0000256" key="5">
    <source>
        <dbReference type="ARBA" id="ARBA00022832"/>
    </source>
</evidence>
<evidence type="ECO:0000259" key="8">
    <source>
        <dbReference type="PROSITE" id="PS50075"/>
    </source>
</evidence>
<dbReference type="InterPro" id="IPR036736">
    <property type="entry name" value="ACP-like_sf"/>
</dbReference>
<dbReference type="GO" id="GO:0031177">
    <property type="term" value="F:phosphopantetheine binding"/>
    <property type="evidence" value="ECO:0007669"/>
    <property type="project" value="InterPro"/>
</dbReference>
<dbReference type="PROSITE" id="PS00012">
    <property type="entry name" value="PHOSPHOPANTETHEINE"/>
    <property type="match status" value="1"/>
</dbReference>
<evidence type="ECO:0000256" key="7">
    <source>
        <dbReference type="ARBA" id="ARBA00023160"/>
    </source>
</evidence>
<dbReference type="InterPro" id="IPR003231">
    <property type="entry name" value="ACP"/>
</dbReference>
<dbReference type="HAMAP" id="MF_01217">
    <property type="entry name" value="Acyl_carrier"/>
    <property type="match status" value="1"/>
</dbReference>
<organism evidence="9">
    <name type="scientific">hydrothermal vent metagenome</name>
    <dbReference type="NCBI Taxonomy" id="652676"/>
    <lineage>
        <taxon>unclassified sequences</taxon>
        <taxon>metagenomes</taxon>
        <taxon>ecological metagenomes</taxon>
    </lineage>
</organism>
<dbReference type="PANTHER" id="PTHR20863">
    <property type="entry name" value="ACYL CARRIER PROTEIN"/>
    <property type="match status" value="1"/>
</dbReference>
<keyword evidence="2" id="KW-0596">Phosphopantetheine</keyword>
<proteinExistence type="inferred from homology"/>
<dbReference type="InterPro" id="IPR006162">
    <property type="entry name" value="Ppantetheine_attach_site"/>
</dbReference>
<keyword evidence="6" id="KW-0443">Lipid metabolism</keyword>
<dbReference type="SMART" id="SM00823">
    <property type="entry name" value="PKS_PP"/>
    <property type="match status" value="1"/>
</dbReference>
<evidence type="ECO:0000256" key="6">
    <source>
        <dbReference type="ARBA" id="ARBA00023098"/>
    </source>
</evidence>
<evidence type="ECO:0000256" key="2">
    <source>
        <dbReference type="ARBA" id="ARBA00022450"/>
    </source>
</evidence>
<evidence type="ECO:0000313" key="9">
    <source>
        <dbReference type="EMBL" id="VAW23992.1"/>
    </source>
</evidence>
<evidence type="ECO:0000256" key="3">
    <source>
        <dbReference type="ARBA" id="ARBA00022516"/>
    </source>
</evidence>
<dbReference type="AlphaFoldDB" id="A0A3B0UBT8"/>
<comment type="function">
    <text evidence="1">Carrier of the growing fatty acid chain in fatty acid biosynthesis.</text>
</comment>
<name>A0A3B0UBT8_9ZZZZ</name>
<keyword evidence="7" id="KW-0275">Fatty acid biosynthesis</keyword>
<dbReference type="EMBL" id="UOEP01000204">
    <property type="protein sequence ID" value="VAW23992.1"/>
    <property type="molecule type" value="Genomic_DNA"/>
</dbReference>
<keyword evidence="4" id="KW-0597">Phosphoprotein</keyword>
<dbReference type="InterPro" id="IPR009081">
    <property type="entry name" value="PP-bd_ACP"/>
</dbReference>
<gene>
    <name evidence="9" type="ORF">MNBD_BACTEROID01-2680</name>
</gene>
<keyword evidence="5" id="KW-0276">Fatty acid metabolism</keyword>
<dbReference type="InterPro" id="IPR020806">
    <property type="entry name" value="PKS_PP-bd"/>
</dbReference>
<dbReference type="GO" id="GO:0000035">
    <property type="term" value="F:acyl binding"/>
    <property type="evidence" value="ECO:0007669"/>
    <property type="project" value="TreeGrafter"/>
</dbReference>